<dbReference type="RefSeq" id="WP_195901402.1">
    <property type="nucleotide sequence ID" value="NZ_JADOGI010000214.1"/>
</dbReference>
<evidence type="ECO:0000256" key="1">
    <source>
        <dbReference type="SAM" id="SignalP"/>
    </source>
</evidence>
<dbReference type="Proteomes" id="UP000605361">
    <property type="component" value="Unassembled WGS sequence"/>
</dbReference>
<dbReference type="EMBL" id="JADOGI010000214">
    <property type="protein sequence ID" value="MBF8192509.1"/>
    <property type="molecule type" value="Genomic_DNA"/>
</dbReference>
<sequence length="96" mass="10187">MIKRVCAAAAVVAVAGGGALLPVPAHADDWDDWSNRWSSNWSSNWSRNTGSTQSGNNFGDILAAIRGQHESTNVNNINGFTPVATHGGITVTYIFD</sequence>
<reference evidence="2" key="1">
    <citation type="submission" date="2020-11" db="EMBL/GenBank/DDBJ databases">
        <title>Whole-genome analyses of Nonomuraea sp. K274.</title>
        <authorList>
            <person name="Veyisoglu A."/>
        </authorList>
    </citation>
    <scope>NUCLEOTIDE SEQUENCE</scope>
    <source>
        <strain evidence="2">K274</strain>
    </source>
</reference>
<feature type="chain" id="PRO_5037273380" evidence="1">
    <location>
        <begin position="28"/>
        <end position="96"/>
    </location>
</feature>
<name>A0A931ALD6_9ACTN</name>
<evidence type="ECO:0000313" key="2">
    <source>
        <dbReference type="EMBL" id="MBF8192509.1"/>
    </source>
</evidence>
<evidence type="ECO:0000313" key="3">
    <source>
        <dbReference type="Proteomes" id="UP000605361"/>
    </source>
</evidence>
<protein>
    <submittedName>
        <fullName evidence="2">Uncharacterized protein</fullName>
    </submittedName>
</protein>
<accession>A0A931ALD6</accession>
<keyword evidence="3" id="KW-1185">Reference proteome</keyword>
<gene>
    <name evidence="2" type="ORF">ITP53_43890</name>
</gene>
<comment type="caution">
    <text evidence="2">The sequence shown here is derived from an EMBL/GenBank/DDBJ whole genome shotgun (WGS) entry which is preliminary data.</text>
</comment>
<feature type="signal peptide" evidence="1">
    <location>
        <begin position="1"/>
        <end position="27"/>
    </location>
</feature>
<dbReference type="AlphaFoldDB" id="A0A931ALD6"/>
<proteinExistence type="predicted"/>
<keyword evidence="1" id="KW-0732">Signal</keyword>
<organism evidence="2 3">
    <name type="scientific">Nonomuraea cypriaca</name>
    <dbReference type="NCBI Taxonomy" id="1187855"/>
    <lineage>
        <taxon>Bacteria</taxon>
        <taxon>Bacillati</taxon>
        <taxon>Actinomycetota</taxon>
        <taxon>Actinomycetes</taxon>
        <taxon>Streptosporangiales</taxon>
        <taxon>Streptosporangiaceae</taxon>
        <taxon>Nonomuraea</taxon>
    </lineage>
</organism>